<feature type="transmembrane region" description="Helical" evidence="2">
    <location>
        <begin position="208"/>
        <end position="235"/>
    </location>
</feature>
<organism evidence="3 4">
    <name type="scientific">Halosimplex aquaticum</name>
    <dbReference type="NCBI Taxonomy" id="3026162"/>
    <lineage>
        <taxon>Archaea</taxon>
        <taxon>Methanobacteriati</taxon>
        <taxon>Methanobacteriota</taxon>
        <taxon>Stenosarchaea group</taxon>
        <taxon>Halobacteria</taxon>
        <taxon>Halobacteriales</taxon>
        <taxon>Haloarculaceae</taxon>
        <taxon>Halosimplex</taxon>
    </lineage>
</organism>
<reference evidence="3 4" key="1">
    <citation type="journal article" date="2019" name="Int. J. Syst. Evol. Microbiol.">
        <title>The Global Catalogue of Microorganisms (GCM) 10K type strain sequencing project: providing services to taxonomists for standard genome sequencing and annotation.</title>
        <authorList>
            <consortium name="The Broad Institute Genomics Platform"/>
            <consortium name="The Broad Institute Genome Sequencing Center for Infectious Disease"/>
            <person name="Wu L."/>
            <person name="Ma J."/>
        </authorList>
    </citation>
    <scope>NUCLEOTIDE SEQUENCE [LARGE SCALE GENOMIC DNA]</scope>
    <source>
        <strain evidence="3 4">XZYJT29</strain>
    </source>
</reference>
<dbReference type="EMBL" id="JBHTAS010000001">
    <property type="protein sequence ID" value="MFC7140142.1"/>
    <property type="molecule type" value="Genomic_DNA"/>
</dbReference>
<name>A0ABD5XYC9_9EURY</name>
<evidence type="ECO:0000256" key="1">
    <source>
        <dbReference type="SAM" id="MobiDB-lite"/>
    </source>
</evidence>
<evidence type="ECO:0000256" key="2">
    <source>
        <dbReference type="SAM" id="Phobius"/>
    </source>
</evidence>
<protein>
    <submittedName>
        <fullName evidence="3">Uncharacterized protein</fullName>
    </submittedName>
</protein>
<feature type="transmembrane region" description="Helical" evidence="2">
    <location>
        <begin position="164"/>
        <end position="188"/>
    </location>
</feature>
<evidence type="ECO:0000313" key="4">
    <source>
        <dbReference type="Proteomes" id="UP001596432"/>
    </source>
</evidence>
<sequence length="343" mass="34088">MRRSVRTLLLPAVLTVLAVASKSLPPIVLARRPVPSWLPRLGSTEVTVAVYREAGLALGTLAVLAGAFALGYREARHRDVGRTYLRYVGVVCAAGATALLLTVAGVLVAGGSSGSSPFLTVLVVAAMLVAIPGVLTVSALAGVTFASTRDDGSRTRSARELLPFGVAAGVVAGVGHALDSVGGVALAAGDGVGVPAWLPQFGTVGTTVTTYIQVGQLAGDLAVVGGGLALGVLAVRRAGLTAPSRRFVVATATGALGGSLLAWLPIAWFVTADRAGPGLATVAAAVPNVVVSTAFVAVLAVVAGVGVARFEADGSSGSSGGPDAAGFEAVTETPVSERSLRDH</sequence>
<comment type="caution">
    <text evidence="3">The sequence shown here is derived from an EMBL/GenBank/DDBJ whole genome shotgun (WGS) entry which is preliminary data.</text>
</comment>
<keyword evidence="4" id="KW-1185">Reference proteome</keyword>
<keyword evidence="2" id="KW-1133">Transmembrane helix</keyword>
<feature type="transmembrane region" description="Helical" evidence="2">
    <location>
        <begin position="54"/>
        <end position="72"/>
    </location>
</feature>
<feature type="region of interest" description="Disordered" evidence="1">
    <location>
        <begin position="313"/>
        <end position="343"/>
    </location>
</feature>
<dbReference type="AlphaFoldDB" id="A0ABD5XYC9"/>
<feature type="transmembrane region" description="Helical" evidence="2">
    <location>
        <begin position="247"/>
        <end position="269"/>
    </location>
</feature>
<feature type="transmembrane region" description="Helical" evidence="2">
    <location>
        <begin position="121"/>
        <end position="143"/>
    </location>
</feature>
<feature type="transmembrane region" description="Helical" evidence="2">
    <location>
        <begin position="84"/>
        <end position="109"/>
    </location>
</feature>
<dbReference type="RefSeq" id="WP_274325709.1">
    <property type="nucleotide sequence ID" value="NZ_CP118158.1"/>
</dbReference>
<accession>A0ABD5XYC9</accession>
<dbReference type="Proteomes" id="UP001596432">
    <property type="component" value="Unassembled WGS sequence"/>
</dbReference>
<dbReference type="GeneID" id="78820420"/>
<keyword evidence="2" id="KW-0472">Membrane</keyword>
<evidence type="ECO:0000313" key="3">
    <source>
        <dbReference type="EMBL" id="MFC7140142.1"/>
    </source>
</evidence>
<keyword evidence="2" id="KW-0812">Transmembrane</keyword>
<gene>
    <name evidence="3" type="ORF">ACFQMA_09895</name>
</gene>
<proteinExistence type="predicted"/>
<feature type="transmembrane region" description="Helical" evidence="2">
    <location>
        <begin position="289"/>
        <end position="308"/>
    </location>
</feature>